<name>A0A1B2DVV6_9BACL</name>
<sequence>MKTSSFLYGVIIGAVASRMISRKGNLSLSSMMKNVNVGRFADTALSKIQHGIGNHDGSSQESVRPSSSRHDSANPVGVAGVSSSSNSKAANLKQLKDFIRSNPDVKHEVEQILKETHTVLPGL</sequence>
<protein>
    <submittedName>
        <fullName evidence="2">Uncharacterized protein</fullName>
    </submittedName>
</protein>
<dbReference type="RefSeq" id="WP_099476813.1">
    <property type="nucleotide sequence ID" value="NZ_CP016809.1"/>
</dbReference>
<dbReference type="GeneID" id="48307425"/>
<organism evidence="2">
    <name type="scientific">Paenibacillus ihbetae</name>
    <dbReference type="NCBI Taxonomy" id="1870820"/>
    <lineage>
        <taxon>Bacteria</taxon>
        <taxon>Bacillati</taxon>
        <taxon>Bacillota</taxon>
        <taxon>Bacilli</taxon>
        <taxon>Bacillales</taxon>
        <taxon>Paenibacillaceae</taxon>
        <taxon>Paenibacillus</taxon>
    </lineage>
</organism>
<dbReference type="KEGG" id="pib:BBD41_04220"/>
<dbReference type="AlphaFoldDB" id="A0A1B2DVV6"/>
<evidence type="ECO:0000256" key="1">
    <source>
        <dbReference type="SAM" id="MobiDB-lite"/>
    </source>
</evidence>
<evidence type="ECO:0000313" key="2">
    <source>
        <dbReference type="EMBL" id="ANY71852.1"/>
    </source>
</evidence>
<gene>
    <name evidence="2" type="ORF">BBD41_04220</name>
</gene>
<feature type="compositionally biased region" description="Low complexity" evidence="1">
    <location>
        <begin position="73"/>
        <end position="88"/>
    </location>
</feature>
<accession>A0A1B2DVV6</accession>
<feature type="region of interest" description="Disordered" evidence="1">
    <location>
        <begin position="50"/>
        <end position="88"/>
    </location>
</feature>
<dbReference type="EMBL" id="CP016809">
    <property type="protein sequence ID" value="ANY71852.1"/>
    <property type="molecule type" value="Genomic_DNA"/>
</dbReference>
<reference evidence="2" key="1">
    <citation type="submission" date="2016-08" db="EMBL/GenBank/DDBJ databases">
        <title>Complete Genome Seqeunce of Paenibacillus sp. nov. IHBB 9852 from high altitute lake of Indian trans-Himalayas.</title>
        <authorList>
            <person name="Kiran S."/>
            <person name="Swarnkar M.K."/>
            <person name="Rana A."/>
            <person name="Tewari R."/>
            <person name="Gulati A."/>
        </authorList>
    </citation>
    <scope>NUCLEOTIDE SEQUENCE [LARGE SCALE GENOMIC DNA]</scope>
    <source>
        <strain evidence="2">IHBB 9852</strain>
    </source>
</reference>
<proteinExistence type="predicted"/>